<dbReference type="InterPro" id="IPR023195">
    <property type="entry name" value="Nict_dMeBzImd_PRibTrfase_N"/>
</dbReference>
<dbReference type="NCBIfam" id="TIGR03160">
    <property type="entry name" value="cobT_DBIPRT"/>
    <property type="match status" value="1"/>
</dbReference>
<dbReference type="Proteomes" id="UP000281975">
    <property type="component" value="Unassembled WGS sequence"/>
</dbReference>
<evidence type="ECO:0000256" key="3">
    <source>
        <dbReference type="ARBA" id="ARBA00011991"/>
    </source>
</evidence>
<dbReference type="EC" id="2.4.2.21" evidence="3 10"/>
<evidence type="ECO:0000256" key="2">
    <source>
        <dbReference type="ARBA" id="ARBA00007110"/>
    </source>
</evidence>
<evidence type="ECO:0000256" key="10">
    <source>
        <dbReference type="HAMAP-Rule" id="MF_00230"/>
    </source>
</evidence>
<evidence type="ECO:0000256" key="1">
    <source>
        <dbReference type="ARBA" id="ARBA00005049"/>
    </source>
</evidence>
<keyword evidence="5 10" id="KW-0169">Cobalamin biosynthesis</keyword>
<evidence type="ECO:0000256" key="8">
    <source>
        <dbReference type="ARBA" id="ARBA00030686"/>
    </source>
</evidence>
<dbReference type="SUPFAM" id="SSF52733">
    <property type="entry name" value="Nicotinate mononucleotide:5,6-dimethylbenzimidazole phosphoribosyltransferase (CobT)"/>
    <property type="match status" value="1"/>
</dbReference>
<evidence type="ECO:0000256" key="7">
    <source>
        <dbReference type="ARBA" id="ARBA00022679"/>
    </source>
</evidence>
<dbReference type="PANTHER" id="PTHR43463">
    <property type="entry name" value="NICOTINATE-NUCLEOTIDE--DIMETHYLBENZIMIDAZOLE PHOSPHORIBOSYLTRANSFERASE"/>
    <property type="match status" value="1"/>
</dbReference>
<dbReference type="FunFam" id="3.40.50.10210:FF:000001">
    <property type="entry name" value="Nicotinate-nucleotide--dimethylbenzimidazole phosphoribosyltransferase"/>
    <property type="match status" value="1"/>
</dbReference>
<dbReference type="NCBIfam" id="NF000996">
    <property type="entry name" value="PRK00105.1"/>
    <property type="match status" value="1"/>
</dbReference>
<reference evidence="11 12" key="1">
    <citation type="submission" date="2018-10" db="EMBL/GenBank/DDBJ databases">
        <title>Genomic Encyclopedia of Type Strains, Phase IV (KMG-IV): sequencing the most valuable type-strain genomes for metagenomic binning, comparative biology and taxonomic classification.</title>
        <authorList>
            <person name="Goeker M."/>
        </authorList>
    </citation>
    <scope>NUCLEOTIDE SEQUENCE [LARGE SCALE GENOMIC DNA]</scope>
    <source>
        <strain evidence="11 12">DSM 23229</strain>
    </source>
</reference>
<evidence type="ECO:0000256" key="9">
    <source>
        <dbReference type="ARBA" id="ARBA00047340"/>
    </source>
</evidence>
<evidence type="ECO:0000256" key="6">
    <source>
        <dbReference type="ARBA" id="ARBA00022676"/>
    </source>
</evidence>
<dbReference type="PANTHER" id="PTHR43463:SF1">
    <property type="entry name" value="NICOTINATE-NUCLEOTIDE--DIMETHYLBENZIMIDAZOLE PHOSPHORIBOSYLTRANSFERASE"/>
    <property type="match status" value="1"/>
</dbReference>
<sequence>MTDAVAMPHFSIAEPAHDRDEVIRARIDSRTKPPGALGRLEALALQLARLYGNERPQLQQPTMLVFAGDHGVAGEGVSIAGSAVTGQMVRNFLEGGASINAFCRQSDMALRVVDCGMLEPLPTHPMLIDHRLGAGTAPLHREAAMPDSAVARGMANARQLVSDLNDAGCNLIGLGEMGIGNTTSASALMAALTGLPVQACIGRGSGIDDKALLHKQEIVRLALQLHADASGDPRRALAALGGFEIVGMTGAVLAAAERGMGVLVDGFITTVAALVACRIEPAARHYLIFAHCSGEQGHAALLEYLQAQPLLSLELRMGEGAGAALALPLLRSALGFYNDMASFEQAGVVV</sequence>
<evidence type="ECO:0000313" key="11">
    <source>
        <dbReference type="EMBL" id="RKR06263.1"/>
    </source>
</evidence>
<dbReference type="RefSeq" id="WP_245977714.1">
    <property type="nucleotide sequence ID" value="NZ_RBIN01000003.1"/>
</dbReference>
<comment type="pathway">
    <text evidence="1 10">Nucleoside biosynthesis; alpha-ribazole biosynthesis; alpha-ribazole from 5,6-dimethylbenzimidazole: step 1/2.</text>
</comment>
<protein>
    <recommendedName>
        <fullName evidence="4 10">Nicotinate-nucleotide--dimethylbenzimidazole phosphoribosyltransferase</fullName>
        <shortName evidence="10">NN:DBI PRT</shortName>
        <ecNumber evidence="3 10">2.4.2.21</ecNumber>
    </recommendedName>
    <alternativeName>
        <fullName evidence="8 10">N(1)-alpha-phosphoribosyltransferase</fullName>
    </alternativeName>
</protein>
<dbReference type="InterPro" id="IPR036087">
    <property type="entry name" value="Nict_dMeBzImd_PRibTrfase_sf"/>
</dbReference>
<dbReference type="CDD" id="cd02439">
    <property type="entry name" value="DMB-PRT_CobT"/>
    <property type="match status" value="1"/>
</dbReference>
<proteinExistence type="inferred from homology"/>
<dbReference type="Gene3D" id="1.10.1610.10">
    <property type="match status" value="1"/>
</dbReference>
<dbReference type="InterPro" id="IPR017846">
    <property type="entry name" value="Nict_dMeBzImd_PRibTrfase_bact"/>
</dbReference>
<dbReference type="UniPathway" id="UPA00061">
    <property type="reaction ID" value="UER00516"/>
</dbReference>
<dbReference type="InterPro" id="IPR003200">
    <property type="entry name" value="Nict_dMeBzImd_PRibTrfase"/>
</dbReference>
<keyword evidence="12" id="KW-1185">Reference proteome</keyword>
<comment type="function">
    <text evidence="10">Catalyzes the synthesis of alpha-ribazole-5'-phosphate from nicotinate mononucleotide (NAMN) and 5,6-dimethylbenzimidazole (DMB).</text>
</comment>
<evidence type="ECO:0000256" key="4">
    <source>
        <dbReference type="ARBA" id="ARBA00015486"/>
    </source>
</evidence>
<dbReference type="AlphaFoldDB" id="A0A420WYJ6"/>
<dbReference type="GO" id="GO:0008939">
    <property type="term" value="F:nicotinate-nucleotide-dimethylbenzimidazole phosphoribosyltransferase activity"/>
    <property type="evidence" value="ECO:0007669"/>
    <property type="project" value="UniProtKB-UniRule"/>
</dbReference>
<keyword evidence="6 10" id="KW-0328">Glycosyltransferase</keyword>
<keyword evidence="7 10" id="KW-0808">Transferase</keyword>
<evidence type="ECO:0000256" key="5">
    <source>
        <dbReference type="ARBA" id="ARBA00022573"/>
    </source>
</evidence>
<accession>A0A420WYJ6</accession>
<comment type="catalytic activity">
    <reaction evidence="9 10">
        <text>5,6-dimethylbenzimidazole + nicotinate beta-D-ribonucleotide = alpha-ribazole 5'-phosphate + nicotinate + H(+)</text>
        <dbReference type="Rhea" id="RHEA:11196"/>
        <dbReference type="ChEBI" id="CHEBI:15378"/>
        <dbReference type="ChEBI" id="CHEBI:15890"/>
        <dbReference type="ChEBI" id="CHEBI:32544"/>
        <dbReference type="ChEBI" id="CHEBI:57502"/>
        <dbReference type="ChEBI" id="CHEBI:57918"/>
        <dbReference type="EC" id="2.4.2.21"/>
    </reaction>
</comment>
<gene>
    <name evidence="10" type="primary">cobT</name>
    <name evidence="11" type="ORF">C7446_1202</name>
</gene>
<dbReference type="Pfam" id="PF02277">
    <property type="entry name" value="DBI_PRT"/>
    <property type="match status" value="1"/>
</dbReference>
<feature type="active site" description="Proton acceptor" evidence="10">
    <location>
        <position position="319"/>
    </location>
</feature>
<comment type="similarity">
    <text evidence="2 10">Belongs to the CobT family.</text>
</comment>
<organism evidence="11 12">
    <name type="scientific">Kushneria sinocarnis</name>
    <dbReference type="NCBI Taxonomy" id="595502"/>
    <lineage>
        <taxon>Bacteria</taxon>
        <taxon>Pseudomonadati</taxon>
        <taxon>Pseudomonadota</taxon>
        <taxon>Gammaproteobacteria</taxon>
        <taxon>Oceanospirillales</taxon>
        <taxon>Halomonadaceae</taxon>
        <taxon>Kushneria</taxon>
    </lineage>
</organism>
<comment type="caution">
    <text evidence="11">The sequence shown here is derived from an EMBL/GenBank/DDBJ whole genome shotgun (WGS) entry which is preliminary data.</text>
</comment>
<dbReference type="EMBL" id="RBIN01000003">
    <property type="protein sequence ID" value="RKR06263.1"/>
    <property type="molecule type" value="Genomic_DNA"/>
</dbReference>
<name>A0A420WYJ6_9GAMM</name>
<dbReference type="Gene3D" id="3.40.50.10210">
    <property type="match status" value="1"/>
</dbReference>
<evidence type="ECO:0000313" key="12">
    <source>
        <dbReference type="Proteomes" id="UP000281975"/>
    </source>
</evidence>
<dbReference type="HAMAP" id="MF_00230">
    <property type="entry name" value="CobT"/>
    <property type="match status" value="1"/>
</dbReference>
<dbReference type="GO" id="GO:0009236">
    <property type="term" value="P:cobalamin biosynthetic process"/>
    <property type="evidence" value="ECO:0007669"/>
    <property type="project" value="UniProtKB-UniRule"/>
</dbReference>